<evidence type="ECO:0000313" key="2">
    <source>
        <dbReference type="Proteomes" id="UP000824469"/>
    </source>
</evidence>
<gene>
    <name evidence="1" type="ORF">KI387_022820</name>
</gene>
<keyword evidence="2" id="KW-1185">Reference proteome</keyword>
<sequence length="57" mass="5991">VIRAHEMWRENLKVEEGDVTHGGNRGAVEVGGVGWVGGVSEREGSVMGSEEVIDGIG</sequence>
<accession>A0AA38L6Z0</accession>
<protein>
    <submittedName>
        <fullName evidence="1">Uncharacterized protein</fullName>
    </submittedName>
</protein>
<evidence type="ECO:0000313" key="1">
    <source>
        <dbReference type="EMBL" id="KAH9314193.1"/>
    </source>
</evidence>
<name>A0AA38L6Z0_TAXCH</name>
<dbReference type="Proteomes" id="UP000824469">
    <property type="component" value="Unassembled WGS sequence"/>
</dbReference>
<feature type="non-terminal residue" evidence="1">
    <location>
        <position position="57"/>
    </location>
</feature>
<reference evidence="1 2" key="1">
    <citation type="journal article" date="2021" name="Nat. Plants">
        <title>The Taxus genome provides insights into paclitaxel biosynthesis.</title>
        <authorList>
            <person name="Xiong X."/>
            <person name="Gou J."/>
            <person name="Liao Q."/>
            <person name="Li Y."/>
            <person name="Zhou Q."/>
            <person name="Bi G."/>
            <person name="Li C."/>
            <person name="Du R."/>
            <person name="Wang X."/>
            <person name="Sun T."/>
            <person name="Guo L."/>
            <person name="Liang H."/>
            <person name="Lu P."/>
            <person name="Wu Y."/>
            <person name="Zhang Z."/>
            <person name="Ro D.K."/>
            <person name="Shang Y."/>
            <person name="Huang S."/>
            <person name="Yan J."/>
        </authorList>
    </citation>
    <scope>NUCLEOTIDE SEQUENCE [LARGE SCALE GENOMIC DNA]</scope>
    <source>
        <strain evidence="1">Ta-2019</strain>
    </source>
</reference>
<comment type="caution">
    <text evidence="1">The sequence shown here is derived from an EMBL/GenBank/DDBJ whole genome shotgun (WGS) entry which is preliminary data.</text>
</comment>
<proteinExistence type="predicted"/>
<feature type="non-terminal residue" evidence="1">
    <location>
        <position position="1"/>
    </location>
</feature>
<dbReference type="EMBL" id="JAHRHJ020000005">
    <property type="protein sequence ID" value="KAH9314193.1"/>
    <property type="molecule type" value="Genomic_DNA"/>
</dbReference>
<dbReference type="AlphaFoldDB" id="A0AA38L6Z0"/>
<organism evidence="1 2">
    <name type="scientific">Taxus chinensis</name>
    <name type="common">Chinese yew</name>
    <name type="synonym">Taxus wallichiana var. chinensis</name>
    <dbReference type="NCBI Taxonomy" id="29808"/>
    <lineage>
        <taxon>Eukaryota</taxon>
        <taxon>Viridiplantae</taxon>
        <taxon>Streptophyta</taxon>
        <taxon>Embryophyta</taxon>
        <taxon>Tracheophyta</taxon>
        <taxon>Spermatophyta</taxon>
        <taxon>Pinopsida</taxon>
        <taxon>Pinidae</taxon>
        <taxon>Conifers II</taxon>
        <taxon>Cupressales</taxon>
        <taxon>Taxaceae</taxon>
        <taxon>Taxus</taxon>
    </lineage>
</organism>